<evidence type="ECO:0000256" key="4">
    <source>
        <dbReference type="ARBA" id="ARBA00022679"/>
    </source>
</evidence>
<evidence type="ECO:0000259" key="14">
    <source>
        <dbReference type="PROSITE" id="PS51873"/>
    </source>
</evidence>
<dbReference type="InterPro" id="IPR013083">
    <property type="entry name" value="Znf_RING/FYVE/PHD"/>
</dbReference>
<evidence type="ECO:0000259" key="13">
    <source>
        <dbReference type="PROSITE" id="PS50089"/>
    </source>
</evidence>
<dbReference type="InterPro" id="IPR031127">
    <property type="entry name" value="E3_UB_ligase_RBR"/>
</dbReference>
<keyword evidence="4" id="KW-0808">Transferase</keyword>
<keyword evidence="16" id="KW-1185">Reference proteome</keyword>
<gene>
    <name evidence="15" type="primary">ITT1</name>
    <name evidence="15" type="ORF">C6P46_001522</name>
</gene>
<dbReference type="SUPFAM" id="SSF57850">
    <property type="entry name" value="RING/U-box"/>
    <property type="match status" value="3"/>
</dbReference>
<dbReference type="GO" id="GO:0016567">
    <property type="term" value="P:protein ubiquitination"/>
    <property type="evidence" value="ECO:0007669"/>
    <property type="project" value="InterPro"/>
</dbReference>
<dbReference type="PANTHER" id="PTHR11685">
    <property type="entry name" value="RBR FAMILY RING FINGER AND IBR DOMAIN-CONTAINING"/>
    <property type="match status" value="1"/>
</dbReference>
<evidence type="ECO:0000256" key="12">
    <source>
        <dbReference type="SAM" id="MobiDB-lite"/>
    </source>
</evidence>
<evidence type="ECO:0000256" key="11">
    <source>
        <dbReference type="PROSITE-ProRule" id="PRU00175"/>
    </source>
</evidence>
<feature type="compositionally biased region" description="Polar residues" evidence="12">
    <location>
        <begin position="470"/>
        <end position="479"/>
    </location>
</feature>
<dbReference type="CDD" id="cd23820">
    <property type="entry name" value="RWD_RNF14"/>
    <property type="match status" value="1"/>
</dbReference>
<sequence>MEARPPTKTARMRPPSAGPSGIRAIGLSFLTNETPQQLGPLPSFQDRLTATDTWNTRPWSSYNASLSASSSSGETRAGSFSPTSTESVSSGPPAPRRTSRSGMQASTSSSTAGSSRSRSRKSQSPEAERAADPILPAAARRALRRAQDEAVQRAVAEGALKAESYTEGQIGAIKAQAASRFVRSQAASAAPEEHSGSTSGIKRSRTQMDGHAAQVVNAVKTRRIGSGRRKRVVNAGTSPSSESGSGGDEERVEVEVDLRKLLEGDPSFGFLASDTSPAPQILRSKLAPRILDNLDGLSNMNDRQAEELLALEVRSCPPPPLAPRLRIDIFSPQAIYPDLVSWVELPDGQGVEVKIAAPVVFEEPREVEVIDWPASATKQRTSEENNLVEAVANLSLEKQADALSSTTHSRPRRGRRNGSGGGGGGEGKQARLDKVVPLAATAEVFQPRCAVRKPVPPNGTRQMAPATPTGEKQASADTTQDLRDRSRVRVIPAHEPPPPRTDVAQHCASVEGVSGGGESLAPPQRRLSLRHLPSIQLSLRLPPGYPDTEPPTCITISDADRWLDSERRRVAERKLADLYAGDECLLYILDSVSSTSSEFDATFSLKQPLILRQTAPMSGAVAAPGDVIPLSTFLVDYDRHASSAQFATSSHSCPLCFTTQRGSSCIRIASCGCVFCVPCLKDYFSLLITEGLVRSVACPSRNCVESRAQWEKDEGASKRLPPDRDVTKPGRVTASEVEELVGEEGRKRWEWLQEKARVESDPSITWCPREACQAPVPKLSEDEEKLRVCPSCDYSFCVFCRRGWHGTRNACALPQSSAIVSGYLSGDAEQRRTLEVRYGAANIKRLVAAYEEERALQEWLQAHSTQCPGCSARVEKSQGCNHMTCAKCASHFCYRCGKSISPRDPYKHFSTPGMTCYGKLFDFAPGQEPEPDQWVNFMAEDAY</sequence>
<organism evidence="15 16">
    <name type="scientific">Rhodotorula mucilaginosa</name>
    <name type="common">Yeast</name>
    <name type="synonym">Rhodotorula rubra</name>
    <dbReference type="NCBI Taxonomy" id="5537"/>
    <lineage>
        <taxon>Eukaryota</taxon>
        <taxon>Fungi</taxon>
        <taxon>Dikarya</taxon>
        <taxon>Basidiomycota</taxon>
        <taxon>Pucciniomycotina</taxon>
        <taxon>Microbotryomycetes</taxon>
        <taxon>Sporidiobolales</taxon>
        <taxon>Sporidiobolaceae</taxon>
        <taxon>Rhodotorula</taxon>
    </lineage>
</organism>
<reference evidence="15 16" key="1">
    <citation type="submission" date="2020-11" db="EMBL/GenBank/DDBJ databases">
        <title>Kefir isolates.</title>
        <authorList>
            <person name="Marcisauskas S."/>
            <person name="Kim Y."/>
            <person name="Blasche S."/>
        </authorList>
    </citation>
    <scope>NUCLEOTIDE SEQUENCE [LARGE SCALE GENOMIC DNA]</scope>
    <source>
        <strain evidence="15 16">KR</strain>
    </source>
</reference>
<feature type="compositionally biased region" description="Low complexity" evidence="12">
    <location>
        <begin position="100"/>
        <end position="116"/>
    </location>
</feature>
<evidence type="ECO:0000256" key="8">
    <source>
        <dbReference type="ARBA" id="ARBA00022786"/>
    </source>
</evidence>
<dbReference type="InterPro" id="IPR002867">
    <property type="entry name" value="IBR_dom"/>
</dbReference>
<evidence type="ECO:0000256" key="7">
    <source>
        <dbReference type="ARBA" id="ARBA00022771"/>
    </source>
</evidence>
<evidence type="ECO:0000256" key="3">
    <source>
        <dbReference type="ARBA" id="ARBA00012251"/>
    </source>
</evidence>
<feature type="domain" description="RING-type" evidence="13">
    <location>
        <begin position="653"/>
        <end position="699"/>
    </location>
</feature>
<dbReference type="EC" id="2.3.2.31" evidence="3"/>
<feature type="region of interest" description="Disordered" evidence="12">
    <location>
        <begin position="449"/>
        <end position="483"/>
    </location>
</feature>
<evidence type="ECO:0000313" key="16">
    <source>
        <dbReference type="Proteomes" id="UP000777482"/>
    </source>
</evidence>
<evidence type="ECO:0000313" key="15">
    <source>
        <dbReference type="EMBL" id="KAG0654734.1"/>
    </source>
</evidence>
<keyword evidence="7 11" id="KW-0863">Zinc-finger</keyword>
<feature type="compositionally biased region" description="Polar residues" evidence="12">
    <location>
        <begin position="46"/>
        <end position="59"/>
    </location>
</feature>
<comment type="similarity">
    <text evidence="10">Belongs to the RBR family. RNF14 subfamily.</text>
</comment>
<evidence type="ECO:0000256" key="2">
    <source>
        <dbReference type="ARBA" id="ARBA00004906"/>
    </source>
</evidence>
<dbReference type="FunFam" id="3.30.40.10:FF:000416">
    <property type="entry name" value="RBR-type E3 ubiquitin transferase"/>
    <property type="match status" value="1"/>
</dbReference>
<feature type="region of interest" description="Disordered" evidence="12">
    <location>
        <begin position="1"/>
        <end position="135"/>
    </location>
</feature>
<dbReference type="OrthoDB" id="1431934at2759"/>
<comment type="catalytic activity">
    <reaction evidence="1">
        <text>[E2 ubiquitin-conjugating enzyme]-S-ubiquitinyl-L-cysteine + [acceptor protein]-L-lysine = [E2 ubiquitin-conjugating enzyme]-L-cysteine + [acceptor protein]-N(6)-ubiquitinyl-L-lysine.</text>
        <dbReference type="EC" id="2.3.2.31"/>
    </reaction>
</comment>
<dbReference type="CDD" id="cd20354">
    <property type="entry name" value="Rcat_RBR_RNF14"/>
    <property type="match status" value="1"/>
</dbReference>
<keyword evidence="5" id="KW-0479">Metal-binding</keyword>
<dbReference type="PROSITE" id="PS51873">
    <property type="entry name" value="TRIAD"/>
    <property type="match status" value="1"/>
</dbReference>
<keyword evidence="6" id="KW-0677">Repeat</keyword>
<dbReference type="InterPro" id="IPR001841">
    <property type="entry name" value="Znf_RING"/>
</dbReference>
<dbReference type="InterPro" id="IPR047548">
    <property type="entry name" value="Rcat_RBR_RNF14"/>
</dbReference>
<feature type="region of interest" description="Disordered" evidence="12">
    <location>
        <begin position="226"/>
        <end position="251"/>
    </location>
</feature>
<dbReference type="Pfam" id="PF01485">
    <property type="entry name" value="IBR"/>
    <property type="match status" value="1"/>
</dbReference>
<feature type="compositionally biased region" description="Gly residues" evidence="12">
    <location>
        <begin position="417"/>
        <end position="427"/>
    </location>
</feature>
<dbReference type="GO" id="GO:0008270">
    <property type="term" value="F:zinc ion binding"/>
    <property type="evidence" value="ECO:0007669"/>
    <property type="project" value="UniProtKB-KW"/>
</dbReference>
<evidence type="ECO:0000256" key="5">
    <source>
        <dbReference type="ARBA" id="ARBA00022723"/>
    </source>
</evidence>
<evidence type="ECO:0000256" key="9">
    <source>
        <dbReference type="ARBA" id="ARBA00022833"/>
    </source>
</evidence>
<dbReference type="SMART" id="SM00647">
    <property type="entry name" value="IBR"/>
    <property type="match status" value="2"/>
</dbReference>
<name>A0A9P7B1T0_RHOMI</name>
<dbReference type="Gene3D" id="3.30.40.10">
    <property type="entry name" value="Zinc/RING finger domain, C3HC4 (zinc finger)"/>
    <property type="match status" value="1"/>
</dbReference>
<dbReference type="EMBL" id="PUHQ01000140">
    <property type="protein sequence ID" value="KAG0654734.1"/>
    <property type="molecule type" value="Genomic_DNA"/>
</dbReference>
<evidence type="ECO:0000256" key="1">
    <source>
        <dbReference type="ARBA" id="ARBA00001798"/>
    </source>
</evidence>
<feature type="domain" description="RING-type" evidence="14">
    <location>
        <begin position="649"/>
        <end position="920"/>
    </location>
</feature>
<evidence type="ECO:0000256" key="10">
    <source>
        <dbReference type="ARBA" id="ARBA00044508"/>
    </source>
</evidence>
<protein>
    <recommendedName>
        <fullName evidence="3">RBR-type E3 ubiquitin transferase</fullName>
        <ecNumber evidence="3">2.3.2.31</ecNumber>
    </recommendedName>
</protein>
<feature type="region of interest" description="Disordered" evidence="12">
    <location>
        <begin position="401"/>
        <end position="429"/>
    </location>
</feature>
<dbReference type="AlphaFoldDB" id="A0A9P7B1T0"/>
<keyword evidence="8" id="KW-0833">Ubl conjugation pathway</keyword>
<feature type="compositionally biased region" description="Low complexity" evidence="12">
    <location>
        <begin position="60"/>
        <end position="91"/>
    </location>
</feature>
<comment type="caution">
    <text evidence="15">The sequence shown here is derived from an EMBL/GenBank/DDBJ whole genome shotgun (WGS) entry which is preliminary data.</text>
</comment>
<dbReference type="Proteomes" id="UP000777482">
    <property type="component" value="Unassembled WGS sequence"/>
</dbReference>
<dbReference type="InterPro" id="IPR044066">
    <property type="entry name" value="TRIAD_supradom"/>
</dbReference>
<evidence type="ECO:0000256" key="6">
    <source>
        <dbReference type="ARBA" id="ARBA00022737"/>
    </source>
</evidence>
<dbReference type="Pfam" id="PF22191">
    <property type="entry name" value="IBR_1"/>
    <property type="match status" value="1"/>
</dbReference>
<accession>A0A9P7B1T0</accession>
<keyword evidence="9" id="KW-0862">Zinc</keyword>
<dbReference type="Gene3D" id="1.20.120.1750">
    <property type="match status" value="1"/>
</dbReference>
<dbReference type="GO" id="GO:0061630">
    <property type="term" value="F:ubiquitin protein ligase activity"/>
    <property type="evidence" value="ECO:0007669"/>
    <property type="project" value="UniProtKB-EC"/>
</dbReference>
<dbReference type="PROSITE" id="PS50089">
    <property type="entry name" value="ZF_RING_2"/>
    <property type="match status" value="1"/>
</dbReference>
<feature type="region of interest" description="Disordered" evidence="12">
    <location>
        <begin position="184"/>
        <end position="211"/>
    </location>
</feature>
<proteinExistence type="inferred from homology"/>
<dbReference type="CDD" id="cd20341">
    <property type="entry name" value="BRcat_RBR_RNF14"/>
    <property type="match status" value="1"/>
</dbReference>
<comment type="pathway">
    <text evidence="2">Protein modification; protein ubiquitination.</text>
</comment>